<keyword evidence="4" id="KW-1185">Reference proteome</keyword>
<feature type="region of interest" description="Disordered" evidence="2">
    <location>
        <begin position="652"/>
        <end position="704"/>
    </location>
</feature>
<dbReference type="Proteomes" id="UP000327013">
    <property type="component" value="Unassembled WGS sequence"/>
</dbReference>
<dbReference type="AlphaFoldDB" id="A0A5N6KW82"/>
<sequence>MPDPTDEQINTFLEFTGCGSRDVAISFIKGNGGKFEEAVGEYFNNSDPRRYENSITWDDAAFAGDREGGAQNTNAGAMIPYNDVQENKPLYGPHLAPSRPPSRAAYHNENVSGWDYAHEEEAMKRSLMDISGGQESGVINAKGHEFVPDTEAHFRVRQQGEPAFLKPLPNHDFLPALVTILHATPQVRRELLFEQHPSNDYGYSEHWWEGDSISTARVRDLSVYQEDLHDADDEDAIKDTQRLMGFLDETQRSYGSVVSLVKCLRHDPTYTAPWSDEPLYAEVLADWDRLLTKVHKSNDRSLFTSCVRTSDPRVEEAEGVLKVHFNADVKHGLEGEDATLYDAINDAIWGSPVISSAVRDDWATRVAPVVVMRVQQPWQTHGAPKKVAIPKTFYADRYLERNANIMQEVAKEMKSHLEALKVVDQKLHKLVRYVPALAWTPMTSVPAIDAPKLMETVIHFLKGEGKAADDQLMSVDVNDGDEVDSEVDPIIAQLQAIHARIEHRVKALNEEKEAARTALRELSLTLTDPDNQTGPVPKSAYELCGVATMRLNQPAITYLPVRSDEDDVDKGRQPQWWKMSYETVGTTARVSKYKVTEAIVLEAAGSCAADTLLVYVSAELLNLEVLPAGLPDALQSFVKQDNEVFSAELQQAAASEQGERNQMSELPPYGAQGAGLEHDRGRRMSNSSITVLGGDSPRDESMGSGFHVFRVDGYDDGSERMMGAEEEMQTFSREGAPTGDSAPENSTGAEMKEIRQGPSLIATSLQERPDGGVKSPGDGDVDMDK</sequence>
<dbReference type="InterPro" id="IPR055335">
    <property type="entry name" value="Ucp6/RUP1"/>
</dbReference>
<evidence type="ECO:0000256" key="2">
    <source>
        <dbReference type="SAM" id="MobiDB-lite"/>
    </source>
</evidence>
<dbReference type="EMBL" id="VIBQ01000014">
    <property type="protein sequence ID" value="KAB8349646.1"/>
    <property type="molecule type" value="Genomic_DNA"/>
</dbReference>
<keyword evidence="1" id="KW-0175">Coiled coil</keyword>
<comment type="caution">
    <text evidence="3">The sequence shown here is derived from an EMBL/GenBank/DDBJ whole genome shotgun (WGS) entry which is preliminary data.</text>
</comment>
<evidence type="ECO:0000256" key="1">
    <source>
        <dbReference type="SAM" id="Coils"/>
    </source>
</evidence>
<name>A0A5N6KW82_9ROSI</name>
<evidence type="ECO:0008006" key="5">
    <source>
        <dbReference type="Google" id="ProtNLM"/>
    </source>
</evidence>
<organism evidence="3 4">
    <name type="scientific">Carpinus fangiana</name>
    <dbReference type="NCBI Taxonomy" id="176857"/>
    <lineage>
        <taxon>Eukaryota</taxon>
        <taxon>Viridiplantae</taxon>
        <taxon>Streptophyta</taxon>
        <taxon>Embryophyta</taxon>
        <taxon>Tracheophyta</taxon>
        <taxon>Spermatophyta</taxon>
        <taxon>Magnoliopsida</taxon>
        <taxon>eudicotyledons</taxon>
        <taxon>Gunneridae</taxon>
        <taxon>Pentapetalae</taxon>
        <taxon>rosids</taxon>
        <taxon>fabids</taxon>
        <taxon>Fagales</taxon>
        <taxon>Betulaceae</taxon>
        <taxon>Carpinus</taxon>
    </lineage>
</organism>
<dbReference type="Pfam" id="PF14555">
    <property type="entry name" value="UBA_4"/>
    <property type="match status" value="1"/>
</dbReference>
<evidence type="ECO:0000313" key="3">
    <source>
        <dbReference type="EMBL" id="KAB8349646.1"/>
    </source>
</evidence>
<dbReference type="PANTHER" id="PTHR39597">
    <property type="entry name" value="UBA DOMAIN-CONTAINING PROTEIN RUP1"/>
    <property type="match status" value="1"/>
</dbReference>
<protein>
    <recommendedName>
        <fullName evidence="5">UBA domain-containing protein</fullName>
    </recommendedName>
</protein>
<evidence type="ECO:0000313" key="4">
    <source>
        <dbReference type="Proteomes" id="UP000327013"/>
    </source>
</evidence>
<reference evidence="3 4" key="1">
    <citation type="submission" date="2019-06" db="EMBL/GenBank/DDBJ databases">
        <title>A chromosomal-level reference genome of Carpinus fangiana (Coryloideae, Betulaceae).</title>
        <authorList>
            <person name="Yang X."/>
            <person name="Wang Z."/>
            <person name="Zhang L."/>
            <person name="Hao G."/>
            <person name="Liu J."/>
            <person name="Yang Y."/>
        </authorList>
    </citation>
    <scope>NUCLEOTIDE SEQUENCE [LARGE SCALE GENOMIC DNA]</scope>
    <source>
        <strain evidence="3">Cfa_2016G</strain>
        <tissue evidence="3">Leaf</tissue>
    </source>
</reference>
<feature type="coiled-coil region" evidence="1">
    <location>
        <begin position="491"/>
        <end position="525"/>
    </location>
</feature>
<feature type="region of interest" description="Disordered" evidence="2">
    <location>
        <begin position="725"/>
        <end position="785"/>
    </location>
</feature>
<dbReference type="GO" id="GO:0016579">
    <property type="term" value="P:protein deubiquitination"/>
    <property type="evidence" value="ECO:0007669"/>
    <property type="project" value="TreeGrafter"/>
</dbReference>
<dbReference type="OrthoDB" id="4489171at2759"/>
<dbReference type="PANTHER" id="PTHR39597:SF1">
    <property type="entry name" value="UBA DOMAIN-CONTAINING PROTEIN RUP1"/>
    <property type="match status" value="1"/>
</dbReference>
<dbReference type="GO" id="GO:0005829">
    <property type="term" value="C:cytosol"/>
    <property type="evidence" value="ECO:0007669"/>
    <property type="project" value="TreeGrafter"/>
</dbReference>
<gene>
    <name evidence="3" type="ORF">FH972_023665</name>
</gene>
<accession>A0A5N6KW82</accession>
<proteinExistence type="predicted"/>
<dbReference type="GO" id="GO:0005634">
    <property type="term" value="C:nucleus"/>
    <property type="evidence" value="ECO:0007669"/>
    <property type="project" value="TreeGrafter"/>
</dbReference>